<reference evidence="1" key="1">
    <citation type="submission" date="2018-10" db="EMBL/GenBank/DDBJ databases">
        <title>Hidden diversity of soil giant viruses.</title>
        <authorList>
            <person name="Schulz F."/>
            <person name="Alteio L."/>
            <person name="Goudeau D."/>
            <person name="Ryan E.M."/>
            <person name="Malmstrom R.R."/>
            <person name="Blanchard J."/>
            <person name="Woyke T."/>
        </authorList>
    </citation>
    <scope>NUCLEOTIDE SEQUENCE</scope>
    <source>
        <strain evidence="1">HYV1</strain>
    </source>
</reference>
<dbReference type="EMBL" id="MK072407">
    <property type="protein sequence ID" value="AYV84422.1"/>
    <property type="molecule type" value="Genomic_DNA"/>
</dbReference>
<protein>
    <submittedName>
        <fullName evidence="1">Uncharacterized protein</fullName>
    </submittedName>
</protein>
<evidence type="ECO:0000313" key="1">
    <source>
        <dbReference type="EMBL" id="AYV84422.1"/>
    </source>
</evidence>
<organism evidence="1">
    <name type="scientific">Hyperionvirus sp</name>
    <dbReference type="NCBI Taxonomy" id="2487770"/>
    <lineage>
        <taxon>Viruses</taxon>
        <taxon>Varidnaviria</taxon>
        <taxon>Bamfordvirae</taxon>
        <taxon>Nucleocytoviricota</taxon>
        <taxon>Megaviricetes</taxon>
        <taxon>Imitervirales</taxon>
        <taxon>Mimiviridae</taxon>
        <taxon>Klosneuvirinae</taxon>
    </lineage>
</organism>
<name>A0A3G5ABC4_9VIRU</name>
<gene>
    <name evidence="1" type="ORF">Hyperionvirus25_8</name>
</gene>
<accession>A0A3G5ABC4</accession>
<sequence>MSLTYAFNEQKEKIHIRDYVKNTAIYSPLGKQLVAKKGNIKIHHYAHKYAADRDSWLDPQMTAWHWSYQEICNRNNIEYRIEKNDVLHIADIYNDGLIIELQHSPIDDKTIKERESFYNNMIWLFDYTNQKGTILFDADQLLKIKTIQKHTTKPTFYDVGTHILRFLAPSNDHCFWCLKLTYDEFLQRYFSGIQIHKYFPSNISPLTNSKRTHKLKFDYNPHLYNDGDLLTISENECIENIFNNKAELTNNFPIVILTTKGIQTIKTYLTAKQIILILFECNNFIKVAWNDLTFNQSRTLYYDSGSTIYEFYGIEKNYVWLAKHNRNKFMLKCNRYHHDALFLSLISLKESDTIYKCSLNLTADHEKHLFINDPKTFDMKDSLKEHFSWINKIWTIKLSVGNNTISIYDLYTSSFKNLNMNIPE</sequence>
<proteinExistence type="predicted"/>